<evidence type="ECO:0000256" key="1">
    <source>
        <dbReference type="ARBA" id="ARBA00022679"/>
    </source>
</evidence>
<organism evidence="4 5">
    <name type="scientific">Methylocystis echinoides</name>
    <dbReference type="NCBI Taxonomy" id="29468"/>
    <lineage>
        <taxon>Bacteria</taxon>
        <taxon>Pseudomonadati</taxon>
        <taxon>Pseudomonadota</taxon>
        <taxon>Alphaproteobacteria</taxon>
        <taxon>Hyphomicrobiales</taxon>
        <taxon>Methylocystaceae</taxon>
        <taxon>Methylocystis</taxon>
    </lineage>
</organism>
<sequence length="233" mass="26435">MTLPHAGDPSSVDRRDAHRHHAGERPAHPRQLADRIGQHYERHARDWDADRNRSSLALWNDKPWHDRFIDALPQGARVLDLGCGSGHPVAKHMAERGLRVTGVDLSPTFVSMCRQRLPDHEWLVGDMRSLDLARRFDGVLAWDSFFHLTPVDQRQMFEVFARHAAPAAVLMFNSGPEQGEVIGTYRGDPLYHASLSLGDYRERLADIGFELMDHMVEDWETGGGRTVWLAHAP</sequence>
<feature type="compositionally biased region" description="Basic and acidic residues" evidence="2">
    <location>
        <begin position="23"/>
        <end position="32"/>
    </location>
</feature>
<protein>
    <submittedName>
        <fullName evidence="4">Methyltransferase</fullName>
    </submittedName>
</protein>
<feature type="domain" description="Methyltransferase" evidence="3">
    <location>
        <begin position="78"/>
        <end position="166"/>
    </location>
</feature>
<dbReference type="AlphaFoldDB" id="A0A9W6GQU3"/>
<comment type="caution">
    <text evidence="4">The sequence shown here is derived from an EMBL/GenBank/DDBJ whole genome shotgun (WGS) entry which is preliminary data.</text>
</comment>
<dbReference type="PANTHER" id="PTHR43861">
    <property type="entry name" value="TRANS-ACONITATE 2-METHYLTRANSFERASE-RELATED"/>
    <property type="match status" value="1"/>
</dbReference>
<feature type="region of interest" description="Disordered" evidence="2">
    <location>
        <begin position="1"/>
        <end position="32"/>
    </location>
</feature>
<dbReference type="InterPro" id="IPR041698">
    <property type="entry name" value="Methyltransf_25"/>
</dbReference>
<keyword evidence="1" id="KW-0808">Transferase</keyword>
<evidence type="ECO:0000259" key="3">
    <source>
        <dbReference type="Pfam" id="PF13649"/>
    </source>
</evidence>
<dbReference type="GO" id="GO:0008168">
    <property type="term" value="F:methyltransferase activity"/>
    <property type="evidence" value="ECO:0007669"/>
    <property type="project" value="UniProtKB-KW"/>
</dbReference>
<dbReference type="Gene3D" id="3.40.50.150">
    <property type="entry name" value="Vaccinia Virus protein VP39"/>
    <property type="match status" value="1"/>
</dbReference>
<evidence type="ECO:0000256" key="2">
    <source>
        <dbReference type="SAM" id="MobiDB-lite"/>
    </source>
</evidence>
<dbReference type="InterPro" id="IPR029063">
    <property type="entry name" value="SAM-dependent_MTases_sf"/>
</dbReference>
<dbReference type="GO" id="GO:0032259">
    <property type="term" value="P:methylation"/>
    <property type="evidence" value="ECO:0007669"/>
    <property type="project" value="UniProtKB-KW"/>
</dbReference>
<dbReference type="CDD" id="cd02440">
    <property type="entry name" value="AdoMet_MTases"/>
    <property type="match status" value="1"/>
</dbReference>
<dbReference type="EMBL" id="BSEC01000001">
    <property type="protein sequence ID" value="GLI91201.1"/>
    <property type="molecule type" value="Genomic_DNA"/>
</dbReference>
<reference evidence="4" key="1">
    <citation type="journal article" date="2023" name="Int. J. Syst. Evol. Microbiol.">
        <title>Methylocystis iwaonis sp. nov., a type II methane-oxidizing bacterium from surface soil of a rice paddy field in Japan, and emended description of the genus Methylocystis (ex Whittenbury et al. 1970) Bowman et al. 1993.</title>
        <authorList>
            <person name="Kaise H."/>
            <person name="Sawadogo J.B."/>
            <person name="Alam M.S."/>
            <person name="Ueno C."/>
            <person name="Dianou D."/>
            <person name="Shinjo R."/>
            <person name="Asakawa S."/>
        </authorList>
    </citation>
    <scope>NUCLEOTIDE SEQUENCE</scope>
    <source>
        <strain evidence="4">LMG27198</strain>
    </source>
</reference>
<evidence type="ECO:0000313" key="5">
    <source>
        <dbReference type="Proteomes" id="UP001144323"/>
    </source>
</evidence>
<proteinExistence type="predicted"/>
<name>A0A9W6GQU3_9HYPH</name>
<evidence type="ECO:0000313" key="4">
    <source>
        <dbReference type="EMBL" id="GLI91201.1"/>
    </source>
</evidence>
<gene>
    <name evidence="4" type="ORF">LMG27198_01930</name>
</gene>
<dbReference type="RefSeq" id="WP_281799758.1">
    <property type="nucleotide sequence ID" value="NZ_BSEC01000001.1"/>
</dbReference>
<accession>A0A9W6GQU3</accession>
<dbReference type="SUPFAM" id="SSF53335">
    <property type="entry name" value="S-adenosyl-L-methionine-dependent methyltransferases"/>
    <property type="match status" value="1"/>
</dbReference>
<keyword evidence="4" id="KW-0489">Methyltransferase</keyword>
<dbReference type="Pfam" id="PF13649">
    <property type="entry name" value="Methyltransf_25"/>
    <property type="match status" value="1"/>
</dbReference>
<keyword evidence="5" id="KW-1185">Reference proteome</keyword>
<dbReference type="Proteomes" id="UP001144323">
    <property type="component" value="Unassembled WGS sequence"/>
</dbReference>